<feature type="binding site" evidence="5">
    <location>
        <position position="402"/>
    </location>
    <ligand>
        <name>S-adenosyl-L-methionine</name>
        <dbReference type="ChEBI" id="CHEBI:59789"/>
    </ligand>
</feature>
<dbReference type="CDD" id="cd02440">
    <property type="entry name" value="AdoMet_MTases"/>
    <property type="match status" value="1"/>
</dbReference>
<feature type="region of interest" description="Disordered" evidence="6">
    <location>
        <begin position="1"/>
        <end position="83"/>
    </location>
</feature>
<dbReference type="InterPro" id="IPR006027">
    <property type="entry name" value="NusB_RsmB_TIM44"/>
</dbReference>
<dbReference type="Gene3D" id="3.40.50.150">
    <property type="entry name" value="Vaccinia Virus protein VP39"/>
    <property type="match status" value="1"/>
</dbReference>
<dbReference type="PANTHER" id="PTHR22807:SF53">
    <property type="entry name" value="RIBOSOMAL RNA SMALL SUBUNIT METHYLTRANSFERASE B-RELATED"/>
    <property type="match status" value="1"/>
</dbReference>
<organism evidence="8 9">
    <name type="scientific">Myceligenerans salitolerans</name>
    <dbReference type="NCBI Taxonomy" id="1230528"/>
    <lineage>
        <taxon>Bacteria</taxon>
        <taxon>Bacillati</taxon>
        <taxon>Actinomycetota</taxon>
        <taxon>Actinomycetes</taxon>
        <taxon>Micrococcales</taxon>
        <taxon>Promicromonosporaceae</taxon>
        <taxon>Myceligenerans</taxon>
    </lineage>
</organism>
<feature type="compositionally biased region" description="Basic and acidic residues" evidence="6">
    <location>
        <begin position="31"/>
        <end position="53"/>
    </location>
</feature>
<dbReference type="Proteomes" id="UP000664617">
    <property type="component" value="Unassembled WGS sequence"/>
</dbReference>
<keyword evidence="4 5" id="KW-0694">RNA-binding</keyword>
<keyword evidence="9" id="KW-1185">Reference proteome</keyword>
<proteinExistence type="inferred from homology"/>
<protein>
    <submittedName>
        <fullName evidence="8">rRNA small subunit methyltransferase B</fullName>
    </submittedName>
</protein>
<dbReference type="SUPFAM" id="SSF48013">
    <property type="entry name" value="NusB-like"/>
    <property type="match status" value="1"/>
</dbReference>
<dbReference type="InterPro" id="IPR023267">
    <property type="entry name" value="RCMT"/>
</dbReference>
<dbReference type="PANTHER" id="PTHR22807">
    <property type="entry name" value="NOP2 YEAST -RELATED NOL1/NOP2/FMU SUN DOMAIN-CONTAINING"/>
    <property type="match status" value="1"/>
</dbReference>
<keyword evidence="2 5" id="KW-0808">Transferase</keyword>
<evidence type="ECO:0000313" key="9">
    <source>
        <dbReference type="Proteomes" id="UP000664617"/>
    </source>
</evidence>
<comment type="caution">
    <text evidence="8">The sequence shown here is derived from an EMBL/GenBank/DDBJ whole genome shotgun (WGS) entry which is preliminary data.</text>
</comment>
<evidence type="ECO:0000256" key="2">
    <source>
        <dbReference type="ARBA" id="ARBA00022679"/>
    </source>
</evidence>
<feature type="region of interest" description="Disordered" evidence="6">
    <location>
        <begin position="337"/>
        <end position="374"/>
    </location>
</feature>
<keyword evidence="3 5" id="KW-0949">S-adenosyl-L-methionine</keyword>
<dbReference type="Pfam" id="PF01029">
    <property type="entry name" value="NusB"/>
    <property type="match status" value="1"/>
</dbReference>
<feature type="binding site" evidence="5">
    <location>
        <position position="430"/>
    </location>
    <ligand>
        <name>S-adenosyl-L-methionine</name>
        <dbReference type="ChEBI" id="CHEBI:59789"/>
    </ligand>
</feature>
<reference evidence="9" key="1">
    <citation type="submission" date="2023-07" db="EMBL/GenBank/DDBJ databases">
        <title>Myceligenerans salitolerans sp. nov., a halotolerant actinomycete isolated from a salt lake in Xinjiang, China.</title>
        <authorList>
            <person name="Guan T."/>
        </authorList>
    </citation>
    <scope>NUCLEOTIDE SEQUENCE [LARGE SCALE GENOMIC DNA]</scope>
    <source>
        <strain evidence="9">XHU 5031</strain>
    </source>
</reference>
<feature type="domain" description="SAM-dependent MTase RsmB/NOP-type" evidence="7">
    <location>
        <begin position="371"/>
        <end position="578"/>
    </location>
</feature>
<dbReference type="GO" id="GO:0008168">
    <property type="term" value="F:methyltransferase activity"/>
    <property type="evidence" value="ECO:0007669"/>
    <property type="project" value="UniProtKB-KW"/>
</dbReference>
<dbReference type="InterPro" id="IPR029063">
    <property type="entry name" value="SAM-dependent_MTases_sf"/>
</dbReference>
<dbReference type="EMBL" id="JAFMPK010000047">
    <property type="protein sequence ID" value="MBO0610166.1"/>
    <property type="molecule type" value="Genomic_DNA"/>
</dbReference>
<evidence type="ECO:0000256" key="6">
    <source>
        <dbReference type="SAM" id="MobiDB-lite"/>
    </source>
</evidence>
<evidence type="ECO:0000256" key="5">
    <source>
        <dbReference type="PROSITE-ProRule" id="PRU01023"/>
    </source>
</evidence>
<sequence length="578" mass="61587">MGGTGVNADHFERRDDRPGGGRRNGHGRSGSGRDDHGGRRRPGGQDDRRDARGRQRPAARVRGERSTSRQAPGQRAKRTDPARTAAFDVLREVDESDAYANLVLPPLLADRRIRGRDAGFATELTYGTLRMRGRYDAVLAECVDRPLDDLDAGVLDVLRLGAHQLLGMRVPSHAAVSETVALARTNVGAGPAQFVNAVLRRVSEVSLPEWLERIEAGAPDRLTGLATVQSHPLWVVRSLREALAGHGRDPGEIGDLLAADNEPPRVTLVARPGLVDVSDDDAWHDADLVPGRWAPTALVLDGSDPGVVPAVRDGRAGVQDEGSQLVTLALAAVPLDGRGAGGPARNEAPQARATDSGGPVSEPEPSTSGPERWLDLCAGPGGKAALLAALAAQRGATLVANEVQPHRARLVRRALDAVPDGVVEEVRTGDGRETGTDEPGAYDRVLVDAPCTGLGALRRRPESRWRRTPADLATLTGLQRELLASALDAVRPGGVVAYVTCSPVLAETQLVVTDVLRRRDDVERLDTPAVVRSVLRTEPDGTRPDLPLTGGAGARDDVQLWPHVHGTDAMHLTLLRKH</sequence>
<dbReference type="InterPro" id="IPR035926">
    <property type="entry name" value="NusB-like_sf"/>
</dbReference>
<dbReference type="PROSITE" id="PS51686">
    <property type="entry name" value="SAM_MT_RSMB_NOP"/>
    <property type="match status" value="1"/>
</dbReference>
<feature type="binding site" evidence="5">
    <location>
        <begin position="377"/>
        <end position="383"/>
    </location>
    <ligand>
        <name>S-adenosyl-L-methionine</name>
        <dbReference type="ChEBI" id="CHEBI:59789"/>
    </ligand>
</feature>
<evidence type="ECO:0000259" key="7">
    <source>
        <dbReference type="PROSITE" id="PS51686"/>
    </source>
</evidence>
<evidence type="ECO:0000256" key="4">
    <source>
        <dbReference type="ARBA" id="ARBA00022884"/>
    </source>
</evidence>
<feature type="active site" description="Nucleophile" evidence="5">
    <location>
        <position position="501"/>
    </location>
</feature>
<evidence type="ECO:0000256" key="1">
    <source>
        <dbReference type="ARBA" id="ARBA00022603"/>
    </source>
</evidence>
<gene>
    <name evidence="8" type="ORF">J0911_14120</name>
</gene>
<dbReference type="GO" id="GO:0032259">
    <property type="term" value="P:methylation"/>
    <property type="evidence" value="ECO:0007669"/>
    <property type="project" value="UniProtKB-KW"/>
</dbReference>
<dbReference type="SUPFAM" id="SSF53335">
    <property type="entry name" value="S-adenosyl-L-methionine-dependent methyltransferases"/>
    <property type="match status" value="1"/>
</dbReference>
<dbReference type="Pfam" id="PF01189">
    <property type="entry name" value="Methyltr_RsmB-F"/>
    <property type="match status" value="1"/>
</dbReference>
<feature type="binding site" evidence="5">
    <location>
        <position position="448"/>
    </location>
    <ligand>
        <name>S-adenosyl-L-methionine</name>
        <dbReference type="ChEBI" id="CHEBI:59789"/>
    </ligand>
</feature>
<comment type="similarity">
    <text evidence="5">Belongs to the class I-like SAM-binding methyltransferase superfamily. RsmB/NOP family.</text>
</comment>
<dbReference type="PRINTS" id="PR02008">
    <property type="entry name" value="RCMTFAMILY"/>
</dbReference>
<accession>A0ABS3IAW5</accession>
<feature type="compositionally biased region" description="Basic and acidic residues" evidence="6">
    <location>
        <begin position="9"/>
        <end position="19"/>
    </location>
</feature>
<evidence type="ECO:0000313" key="8">
    <source>
        <dbReference type="EMBL" id="MBO0610166.1"/>
    </source>
</evidence>
<keyword evidence="1 5" id="KW-0489">Methyltransferase</keyword>
<dbReference type="Gene3D" id="1.10.940.10">
    <property type="entry name" value="NusB-like"/>
    <property type="match status" value="1"/>
</dbReference>
<dbReference type="InterPro" id="IPR049560">
    <property type="entry name" value="MeTrfase_RsmB-F_NOP2_cat"/>
</dbReference>
<dbReference type="InterPro" id="IPR001678">
    <property type="entry name" value="MeTrfase_RsmB-F_NOP2_dom"/>
</dbReference>
<evidence type="ECO:0000256" key="3">
    <source>
        <dbReference type="ARBA" id="ARBA00022691"/>
    </source>
</evidence>
<name>A0ABS3IAW5_9MICO</name>